<proteinExistence type="inferred from homology"/>
<keyword evidence="3" id="KW-1003">Cell membrane</keyword>
<evidence type="ECO:0000256" key="8">
    <source>
        <dbReference type="ARBA" id="ARBA00023136"/>
    </source>
</evidence>
<dbReference type="AlphaFoldDB" id="A0A7W4W5W9"/>
<evidence type="ECO:0000256" key="3">
    <source>
        <dbReference type="ARBA" id="ARBA00022475"/>
    </source>
</evidence>
<evidence type="ECO:0000259" key="10">
    <source>
        <dbReference type="Pfam" id="PF02501"/>
    </source>
</evidence>
<reference evidence="11 12" key="1">
    <citation type="submission" date="2020-08" db="EMBL/GenBank/DDBJ databases">
        <title>Genomic Encyclopedia of Type Strains, Phase III (KMG-III): the genomes of soil and plant-associated and newly described type strains.</title>
        <authorList>
            <person name="Whitman W."/>
        </authorList>
    </citation>
    <scope>NUCLEOTIDE SEQUENCE [LARGE SCALE GENOMIC DNA]</scope>
    <source>
        <strain evidence="11 12">CECT 8654</strain>
    </source>
</reference>
<dbReference type="SUPFAM" id="SSF54523">
    <property type="entry name" value="Pili subunits"/>
    <property type="match status" value="1"/>
</dbReference>
<dbReference type="Pfam" id="PF07963">
    <property type="entry name" value="N_methyl"/>
    <property type="match status" value="1"/>
</dbReference>
<comment type="subunit">
    <text evidence="9">Type II secretion is composed of four main components: the outer membrane complex, the inner membrane complex, the cytoplasmic secretion ATPase and the periplasm-spanning pseudopilus.</text>
</comment>
<dbReference type="PANTHER" id="PTHR38779:SF2">
    <property type="entry name" value="TYPE II SECRETION SYSTEM PROTEIN I-RELATED"/>
    <property type="match status" value="1"/>
</dbReference>
<keyword evidence="7 9" id="KW-1133">Transmembrane helix</keyword>
<keyword evidence="5 9" id="KW-0997">Cell inner membrane</keyword>
<keyword evidence="8 9" id="KW-0472">Membrane</keyword>
<sequence>MPSLTRPQRGFTLLEIMVALLLFAVGAVSLAKVIGSSASHVDELARRQFAMLLAHNQMALAQLEGRIANDNGKAVQGPYQYLWELQVSKTDTDAILRLDLDVRDDADEPPLASLSAFVGKPGP</sequence>
<comment type="subcellular location">
    <subcellularLocation>
        <location evidence="1 9">Cell inner membrane</location>
        <topology evidence="1 9">Single-pass membrane protein</topology>
    </subcellularLocation>
</comment>
<dbReference type="NCBIfam" id="TIGR02532">
    <property type="entry name" value="IV_pilin_GFxxxE"/>
    <property type="match status" value="1"/>
</dbReference>
<accession>A0A7W4W5W9</accession>
<keyword evidence="4 9" id="KW-0488">Methylation</keyword>
<evidence type="ECO:0000256" key="9">
    <source>
        <dbReference type="RuleBase" id="RU368030"/>
    </source>
</evidence>
<dbReference type="NCBIfam" id="TIGR01707">
    <property type="entry name" value="gspI"/>
    <property type="match status" value="1"/>
</dbReference>
<dbReference type="GO" id="GO:0005886">
    <property type="term" value="C:plasma membrane"/>
    <property type="evidence" value="ECO:0007669"/>
    <property type="project" value="UniProtKB-SubCell"/>
</dbReference>
<keyword evidence="6 9" id="KW-0812">Transmembrane</keyword>
<dbReference type="GO" id="GO:0015628">
    <property type="term" value="P:protein secretion by the type II secretion system"/>
    <property type="evidence" value="ECO:0007669"/>
    <property type="project" value="UniProtKB-UniRule"/>
</dbReference>
<dbReference type="InterPro" id="IPR045584">
    <property type="entry name" value="Pilin-like"/>
</dbReference>
<evidence type="ECO:0000256" key="7">
    <source>
        <dbReference type="ARBA" id="ARBA00022989"/>
    </source>
</evidence>
<gene>
    <name evidence="11" type="ORF">FHR99_002337</name>
</gene>
<comment type="similarity">
    <text evidence="2 9">Belongs to the GSP I family.</text>
</comment>
<evidence type="ECO:0000313" key="12">
    <source>
        <dbReference type="Proteomes" id="UP000537130"/>
    </source>
</evidence>
<feature type="domain" description="Type II secretion system protein GspI C-terminal" evidence="10">
    <location>
        <begin position="44"/>
        <end position="118"/>
    </location>
</feature>
<dbReference type="Gene3D" id="3.30.1300.30">
    <property type="entry name" value="GSPII I/J protein-like"/>
    <property type="match status" value="1"/>
</dbReference>
<comment type="PTM">
    <text evidence="9">Cleaved by prepilin peptidase.</text>
</comment>
<keyword evidence="12" id="KW-1185">Reference proteome</keyword>
<evidence type="ECO:0000256" key="1">
    <source>
        <dbReference type="ARBA" id="ARBA00004377"/>
    </source>
</evidence>
<comment type="function">
    <text evidence="9">Component of the type II secretion system required for the energy-dependent secretion of extracellular factors such as proteases and toxins from the periplasm.</text>
</comment>
<protein>
    <recommendedName>
        <fullName evidence="9">Type II secretion system protein I</fullName>
        <shortName evidence="9">T2SS minor pseudopilin I</shortName>
    </recommendedName>
</protein>
<dbReference type="PROSITE" id="PS00409">
    <property type="entry name" value="PROKAR_NTER_METHYL"/>
    <property type="match status" value="1"/>
</dbReference>
<dbReference type="EMBL" id="JACHWY010000002">
    <property type="protein sequence ID" value="MBB3048071.1"/>
    <property type="molecule type" value="Genomic_DNA"/>
</dbReference>
<organism evidence="11 12">
    <name type="scientific">Litorivivens lipolytica</name>
    <dbReference type="NCBI Taxonomy" id="1524264"/>
    <lineage>
        <taxon>Bacteria</taxon>
        <taxon>Pseudomonadati</taxon>
        <taxon>Pseudomonadota</taxon>
        <taxon>Gammaproteobacteria</taxon>
        <taxon>Litorivivens</taxon>
    </lineage>
</organism>
<dbReference type="InterPro" id="IPR003413">
    <property type="entry name" value="T2SS_GspI_C"/>
</dbReference>
<dbReference type="PANTHER" id="PTHR38779">
    <property type="entry name" value="TYPE II SECRETION SYSTEM PROTEIN I-RELATED"/>
    <property type="match status" value="1"/>
</dbReference>
<evidence type="ECO:0000256" key="6">
    <source>
        <dbReference type="ARBA" id="ARBA00022692"/>
    </source>
</evidence>
<dbReference type="InterPro" id="IPR012902">
    <property type="entry name" value="N_methyl_site"/>
</dbReference>
<dbReference type="InterPro" id="IPR010052">
    <property type="entry name" value="T2SS_protein-GspI"/>
</dbReference>
<dbReference type="Proteomes" id="UP000537130">
    <property type="component" value="Unassembled WGS sequence"/>
</dbReference>
<dbReference type="Pfam" id="PF02501">
    <property type="entry name" value="T2SSI"/>
    <property type="match status" value="1"/>
</dbReference>
<name>A0A7W4W5W9_9GAMM</name>
<dbReference type="RefSeq" id="WP_183410837.1">
    <property type="nucleotide sequence ID" value="NZ_JACHWY010000002.1"/>
</dbReference>
<evidence type="ECO:0000313" key="11">
    <source>
        <dbReference type="EMBL" id="MBB3048071.1"/>
    </source>
</evidence>
<evidence type="ECO:0000256" key="2">
    <source>
        <dbReference type="ARBA" id="ARBA00008358"/>
    </source>
</evidence>
<feature type="transmembrane region" description="Helical" evidence="9">
    <location>
        <begin position="12"/>
        <end position="31"/>
    </location>
</feature>
<evidence type="ECO:0000256" key="5">
    <source>
        <dbReference type="ARBA" id="ARBA00022519"/>
    </source>
</evidence>
<comment type="caution">
    <text evidence="11">The sequence shown here is derived from an EMBL/GenBank/DDBJ whole genome shotgun (WGS) entry which is preliminary data.</text>
</comment>
<evidence type="ECO:0000256" key="4">
    <source>
        <dbReference type="ARBA" id="ARBA00022481"/>
    </source>
</evidence>
<dbReference type="GO" id="GO:0015627">
    <property type="term" value="C:type II protein secretion system complex"/>
    <property type="evidence" value="ECO:0007669"/>
    <property type="project" value="UniProtKB-UniRule"/>
</dbReference>